<dbReference type="OrthoDB" id="5241249at2"/>
<dbReference type="Gene3D" id="3.30.450.40">
    <property type="match status" value="1"/>
</dbReference>
<dbReference type="SMART" id="SM00387">
    <property type="entry name" value="HATPase_c"/>
    <property type="match status" value="1"/>
</dbReference>
<dbReference type="Pfam" id="PF07730">
    <property type="entry name" value="HisKA_3"/>
    <property type="match status" value="1"/>
</dbReference>
<dbReference type="SUPFAM" id="SSF55781">
    <property type="entry name" value="GAF domain-like"/>
    <property type="match status" value="1"/>
</dbReference>
<dbReference type="GO" id="GO:0046983">
    <property type="term" value="F:protein dimerization activity"/>
    <property type="evidence" value="ECO:0007669"/>
    <property type="project" value="InterPro"/>
</dbReference>
<dbReference type="InterPro" id="IPR011712">
    <property type="entry name" value="Sig_transdc_His_kin_sub3_dim/P"/>
</dbReference>
<accession>A0A1G6WJH7</accession>
<evidence type="ECO:0000256" key="4">
    <source>
        <dbReference type="SAM" id="MobiDB-lite"/>
    </source>
</evidence>
<keyword evidence="3" id="KW-0902">Two-component regulatory system</keyword>
<dbReference type="PANTHER" id="PTHR24421">
    <property type="entry name" value="NITRATE/NITRITE SENSOR PROTEIN NARX-RELATED"/>
    <property type="match status" value="1"/>
</dbReference>
<dbReference type="InterPro" id="IPR003018">
    <property type="entry name" value="GAF"/>
</dbReference>
<gene>
    <name evidence="6" type="ORF">SAMN05216410_3659</name>
</gene>
<name>A0A1G6WJH7_9MICO</name>
<dbReference type="InterPro" id="IPR003594">
    <property type="entry name" value="HATPase_dom"/>
</dbReference>
<dbReference type="InterPro" id="IPR050482">
    <property type="entry name" value="Sensor_HK_TwoCompSys"/>
</dbReference>
<dbReference type="Gene3D" id="3.30.565.10">
    <property type="entry name" value="Histidine kinase-like ATPase, C-terminal domain"/>
    <property type="match status" value="1"/>
</dbReference>
<dbReference type="InterPro" id="IPR036890">
    <property type="entry name" value="HATPase_C_sf"/>
</dbReference>
<organism evidence="6 7">
    <name type="scientific">Sanguibacter gelidistatuariae</name>
    <dbReference type="NCBI Taxonomy" id="1814289"/>
    <lineage>
        <taxon>Bacteria</taxon>
        <taxon>Bacillati</taxon>
        <taxon>Actinomycetota</taxon>
        <taxon>Actinomycetes</taxon>
        <taxon>Micrococcales</taxon>
        <taxon>Sanguibacteraceae</taxon>
        <taxon>Sanguibacter</taxon>
    </lineage>
</organism>
<keyword evidence="7" id="KW-1185">Reference proteome</keyword>
<dbReference type="Gene3D" id="1.20.5.1930">
    <property type="match status" value="1"/>
</dbReference>
<dbReference type="AlphaFoldDB" id="A0A1G6WJH7"/>
<evidence type="ECO:0000313" key="6">
    <source>
        <dbReference type="EMBL" id="SDD65958.1"/>
    </source>
</evidence>
<reference evidence="6 7" key="1">
    <citation type="submission" date="2016-09" db="EMBL/GenBank/DDBJ databases">
        <authorList>
            <person name="Capua I."/>
            <person name="De Benedictis P."/>
            <person name="Joannis T."/>
            <person name="Lombin L.H."/>
            <person name="Cattoli G."/>
        </authorList>
    </citation>
    <scope>NUCLEOTIDE SEQUENCE [LARGE SCALE GENOMIC DNA]</scope>
    <source>
        <strain evidence="6 7">ISLP-3</strain>
    </source>
</reference>
<dbReference type="STRING" id="1814289.SAMN05216410_3659"/>
<dbReference type="GO" id="GO:0000155">
    <property type="term" value="F:phosphorelay sensor kinase activity"/>
    <property type="evidence" value="ECO:0007669"/>
    <property type="project" value="InterPro"/>
</dbReference>
<evidence type="ECO:0000256" key="3">
    <source>
        <dbReference type="ARBA" id="ARBA00023012"/>
    </source>
</evidence>
<evidence type="ECO:0000313" key="7">
    <source>
        <dbReference type="Proteomes" id="UP000199039"/>
    </source>
</evidence>
<dbReference type="Proteomes" id="UP000199039">
    <property type="component" value="Unassembled WGS sequence"/>
</dbReference>
<dbReference type="CDD" id="cd16917">
    <property type="entry name" value="HATPase_UhpB-NarQ-NarX-like"/>
    <property type="match status" value="1"/>
</dbReference>
<proteinExistence type="predicted"/>
<dbReference type="SUPFAM" id="SSF55874">
    <property type="entry name" value="ATPase domain of HSP90 chaperone/DNA topoisomerase II/histidine kinase"/>
    <property type="match status" value="1"/>
</dbReference>
<feature type="domain" description="Histidine kinase/HSP90-like ATPase" evidence="5">
    <location>
        <begin position="300"/>
        <end position="400"/>
    </location>
</feature>
<sequence length="431" mass="45889">MRPREADAVERERWLSAGAHITTMLLSGAPEEDVLEHIVSVAREISDADAAALVLPGLKGELVMEVVRGWGADQLLGLTMPRTGLSWAALETGRGRLVPSLPIARNLELPPMRKYGPALYAPMGTPDKPVGVLVLLRKIGEESFIGKDLERASTFADQAALALVLSEARQAQGLTKLVEERERIARDLHDLAIQQLFATGMQLEMVRRRAARGLDKAGLIAILDEALDNIDNSVREIRSIVHSLRDPDAATGVIERLRREASLARTGLGFAPSLVISLNDQSLGAIDDDEETIDRLISQALADDILAVVREGLANAARHAQASSVSVRVTVASLDGVDRSPGTVMVEVEDDGVGLGAPTGRNSGTWNVLARARQHGGTASIENAPSGRGTLLTWTAPLTSALSSASAADQVPVQSAEPARPAGPTWNSWTS</sequence>
<dbReference type="Pfam" id="PF02518">
    <property type="entry name" value="HATPase_c"/>
    <property type="match status" value="1"/>
</dbReference>
<keyword evidence="2 6" id="KW-0418">Kinase</keyword>
<dbReference type="InterPro" id="IPR029016">
    <property type="entry name" value="GAF-like_dom_sf"/>
</dbReference>
<dbReference type="EMBL" id="FMYH01000009">
    <property type="protein sequence ID" value="SDD65958.1"/>
    <property type="molecule type" value="Genomic_DNA"/>
</dbReference>
<evidence type="ECO:0000259" key="5">
    <source>
        <dbReference type="SMART" id="SM00387"/>
    </source>
</evidence>
<protein>
    <submittedName>
        <fullName evidence="6">Histidine kinase-like ATPase domain-containing protein</fullName>
    </submittedName>
</protein>
<evidence type="ECO:0000256" key="2">
    <source>
        <dbReference type="ARBA" id="ARBA00022777"/>
    </source>
</evidence>
<dbReference type="PANTHER" id="PTHR24421:SF56">
    <property type="entry name" value="OXYGEN SENSOR HISTIDINE KINASE RESPONSE REGULATOR DOST"/>
    <property type="match status" value="1"/>
</dbReference>
<dbReference type="GO" id="GO:0016020">
    <property type="term" value="C:membrane"/>
    <property type="evidence" value="ECO:0007669"/>
    <property type="project" value="InterPro"/>
</dbReference>
<dbReference type="Pfam" id="PF01590">
    <property type="entry name" value="GAF"/>
    <property type="match status" value="1"/>
</dbReference>
<evidence type="ECO:0000256" key="1">
    <source>
        <dbReference type="ARBA" id="ARBA00022679"/>
    </source>
</evidence>
<feature type="region of interest" description="Disordered" evidence="4">
    <location>
        <begin position="408"/>
        <end position="431"/>
    </location>
</feature>
<keyword evidence="1" id="KW-0808">Transferase</keyword>
<dbReference type="RefSeq" id="WP_093186166.1">
    <property type="nucleotide sequence ID" value="NZ_FMYH01000009.1"/>
</dbReference>